<organism evidence="1 2">
    <name type="scientific">Caenorhabditis briggsae</name>
    <dbReference type="NCBI Taxonomy" id="6238"/>
    <lineage>
        <taxon>Eukaryota</taxon>
        <taxon>Metazoa</taxon>
        <taxon>Ecdysozoa</taxon>
        <taxon>Nematoda</taxon>
        <taxon>Chromadorea</taxon>
        <taxon>Rhabditida</taxon>
        <taxon>Rhabditina</taxon>
        <taxon>Rhabditomorpha</taxon>
        <taxon>Rhabditoidea</taxon>
        <taxon>Rhabditidae</taxon>
        <taxon>Peloderinae</taxon>
        <taxon>Caenorhabditis</taxon>
    </lineage>
</organism>
<reference evidence="1 2" key="1">
    <citation type="submission" date="2022-05" db="EMBL/GenBank/DDBJ databases">
        <title>Chromosome-level reference genomes for two strains of Caenorhabditis briggsae: an improved platform for comparative genomics.</title>
        <authorList>
            <person name="Stevens L."/>
            <person name="Andersen E.C."/>
        </authorList>
    </citation>
    <scope>NUCLEOTIDE SEQUENCE [LARGE SCALE GENOMIC DNA]</scope>
    <source>
        <strain evidence="1">QX1410_ONT</strain>
        <tissue evidence="1">Whole-organism</tissue>
    </source>
</reference>
<protein>
    <submittedName>
        <fullName evidence="1">Uncharacterized protein</fullName>
    </submittedName>
</protein>
<evidence type="ECO:0000313" key="1">
    <source>
        <dbReference type="EMBL" id="ULU08292.1"/>
    </source>
</evidence>
<dbReference type="AlphaFoldDB" id="A0AAE9DNP0"/>
<sequence>MSGNRAAITRCNRRERWVDESIRRREALTRAVLENAKTDEEKSAAAALELYVDRQQVLLLAQISDAALGEAREIKDEAQAQQENGGHYSAKPKIYKLFKVRAYIRPSIRIATTPVVRFSVDLEMIIDNETLRQLDELHIEDDIDDH</sequence>
<evidence type="ECO:0000313" key="2">
    <source>
        <dbReference type="Proteomes" id="UP000827892"/>
    </source>
</evidence>
<accession>A0AAE9DNP0</accession>
<dbReference type="EMBL" id="CP090892">
    <property type="protein sequence ID" value="ULU08292.1"/>
    <property type="molecule type" value="Genomic_DNA"/>
</dbReference>
<name>A0AAE9DNP0_CAEBR</name>
<dbReference type="Proteomes" id="UP000827892">
    <property type="component" value="Chromosome II"/>
</dbReference>
<gene>
    <name evidence="1" type="ORF">L3Y34_019446</name>
</gene>
<proteinExistence type="predicted"/>